<evidence type="ECO:0000256" key="1">
    <source>
        <dbReference type="SAM" id="MobiDB-lite"/>
    </source>
</evidence>
<reference evidence="2 3" key="1">
    <citation type="journal article" date="2018" name="PLoS ONE">
        <title>The draft genome of Kipferlia bialata reveals reductive genome evolution in fornicate parasites.</title>
        <authorList>
            <person name="Tanifuji G."/>
            <person name="Takabayashi S."/>
            <person name="Kume K."/>
            <person name="Takagi M."/>
            <person name="Nakayama T."/>
            <person name="Kamikawa R."/>
            <person name="Inagaki Y."/>
            <person name="Hashimoto T."/>
        </authorList>
    </citation>
    <scope>NUCLEOTIDE SEQUENCE [LARGE SCALE GENOMIC DNA]</scope>
    <source>
        <strain evidence="2">NY0173</strain>
    </source>
</reference>
<dbReference type="AlphaFoldDB" id="A0A9K3CRW4"/>
<dbReference type="EMBL" id="BDIP01000351">
    <property type="protein sequence ID" value="GIQ81278.1"/>
    <property type="molecule type" value="Genomic_DNA"/>
</dbReference>
<gene>
    <name evidence="2" type="ORF">KIPB_002212</name>
</gene>
<name>A0A9K3CRW4_9EUKA</name>
<feature type="region of interest" description="Disordered" evidence="1">
    <location>
        <begin position="1"/>
        <end position="36"/>
    </location>
</feature>
<sequence length="109" mass="11753">MSADNLNEMVIQGAAHEEPGQEEAMAAEGETPEQQQPMYERVDHPSFDSILDRISELCAERDNIIISYVNQAYATAGSLNEALSESSYVLTNTVGLGLALPVPLPLSST</sequence>
<keyword evidence="3" id="KW-1185">Reference proteome</keyword>
<dbReference type="Proteomes" id="UP000265618">
    <property type="component" value="Unassembled WGS sequence"/>
</dbReference>
<evidence type="ECO:0000313" key="3">
    <source>
        <dbReference type="Proteomes" id="UP000265618"/>
    </source>
</evidence>
<protein>
    <submittedName>
        <fullName evidence="2">Uncharacterized protein</fullName>
    </submittedName>
</protein>
<comment type="caution">
    <text evidence="2">The sequence shown here is derived from an EMBL/GenBank/DDBJ whole genome shotgun (WGS) entry which is preliminary data.</text>
</comment>
<evidence type="ECO:0000313" key="2">
    <source>
        <dbReference type="EMBL" id="GIQ81278.1"/>
    </source>
</evidence>
<organism evidence="2 3">
    <name type="scientific">Kipferlia bialata</name>
    <dbReference type="NCBI Taxonomy" id="797122"/>
    <lineage>
        <taxon>Eukaryota</taxon>
        <taxon>Metamonada</taxon>
        <taxon>Carpediemonas-like organisms</taxon>
        <taxon>Kipferlia</taxon>
    </lineage>
</organism>
<accession>A0A9K3CRW4</accession>
<proteinExistence type="predicted"/>